<protein>
    <recommendedName>
        <fullName evidence="3">D-alanyl-D-alanine carboxypeptidase</fullName>
    </recommendedName>
</protein>
<gene>
    <name evidence="1" type="ORF">GLP40_12260</name>
</gene>
<sequence length="137" mass="13581">MTITLTDQDTLTLRTAAYGAVSLISAADAAGGSPHKAATQGSIALGSATGLVGHVLAEKATGVSLKSKSVAELADQVLPALTAAMGLLGKQDPAEADNFRSTVLVAVEAAARSHEGRPGPTVADMTSKIIAALDAAC</sequence>
<evidence type="ECO:0000313" key="2">
    <source>
        <dbReference type="Proteomes" id="UP000432464"/>
    </source>
</evidence>
<keyword evidence="2" id="KW-1185">Reference proteome</keyword>
<dbReference type="RefSeq" id="WP_154787991.1">
    <property type="nucleotide sequence ID" value="NZ_WMBB01000005.1"/>
</dbReference>
<comment type="caution">
    <text evidence="1">The sequence shown here is derived from an EMBL/GenBank/DDBJ whole genome shotgun (WGS) entry which is preliminary data.</text>
</comment>
<organism evidence="1 2">
    <name type="scientific">Nocardia aurantiaca</name>
    <dbReference type="NCBI Taxonomy" id="2675850"/>
    <lineage>
        <taxon>Bacteria</taxon>
        <taxon>Bacillati</taxon>
        <taxon>Actinomycetota</taxon>
        <taxon>Actinomycetes</taxon>
        <taxon>Mycobacteriales</taxon>
        <taxon>Nocardiaceae</taxon>
        <taxon>Nocardia</taxon>
    </lineage>
</organism>
<dbReference type="EMBL" id="WMBB01000005">
    <property type="protein sequence ID" value="MTE13545.1"/>
    <property type="molecule type" value="Genomic_DNA"/>
</dbReference>
<name>A0A6I3KYP5_9NOCA</name>
<accession>A0A6I3KYP5</accession>
<dbReference type="Proteomes" id="UP000432464">
    <property type="component" value="Unassembled WGS sequence"/>
</dbReference>
<reference evidence="1 2" key="1">
    <citation type="submission" date="2019-11" db="EMBL/GenBank/DDBJ databases">
        <title>Nocardia sp. nov. CT2-14 isolated from soil.</title>
        <authorList>
            <person name="Kanchanasin P."/>
            <person name="Tanasupawat S."/>
            <person name="Yuki M."/>
            <person name="Kudo T."/>
        </authorList>
    </citation>
    <scope>NUCLEOTIDE SEQUENCE [LARGE SCALE GENOMIC DNA]</scope>
    <source>
        <strain evidence="1 2">CT2-14</strain>
    </source>
</reference>
<evidence type="ECO:0000313" key="1">
    <source>
        <dbReference type="EMBL" id="MTE13545.1"/>
    </source>
</evidence>
<evidence type="ECO:0008006" key="3">
    <source>
        <dbReference type="Google" id="ProtNLM"/>
    </source>
</evidence>
<proteinExistence type="predicted"/>
<dbReference type="AlphaFoldDB" id="A0A6I3KYP5"/>